<evidence type="ECO:0000256" key="4">
    <source>
        <dbReference type="ARBA" id="ARBA00022777"/>
    </source>
</evidence>
<evidence type="ECO:0000256" key="2">
    <source>
        <dbReference type="ARBA" id="ARBA00022679"/>
    </source>
</evidence>
<proteinExistence type="predicted"/>
<dbReference type="Gene3D" id="3.40.50.300">
    <property type="entry name" value="P-loop containing nucleotide triphosphate hydrolases"/>
    <property type="match status" value="1"/>
</dbReference>
<sequence length="187" mass="20986">MFVELNGGEILVEITVSGPPGSGTSTLVEKLAHEYSWASINGGDVFRNEANNRGLTVGQFSDLCKSDLEVDKSLDNMLKNEIGNPLGAEIIESRLSGWWAYLMDVDCLRVWVNVSPEECARRIQNREGGLYEDKLILSQQRQIDDKKRYQILYDIDLDDMSPYSLIIDADNIGADEVLSIVQSKIRK</sequence>
<reference evidence="6" key="2">
    <citation type="journal article" date="2015" name="ISME J.">
        <title>A new class of marine Euryarchaeota group II from the Mediterranean deep chlorophyll maximum.</title>
        <authorList>
            <person name="Martin-Cuadrado A.B."/>
            <person name="Garcia-Heredia I."/>
            <person name="Molto A.G."/>
            <person name="Lopez-Ubeda R."/>
            <person name="Kimes N."/>
            <person name="Lopez-Garcia P."/>
            <person name="Moreira D."/>
            <person name="Rodriguez-Valera F."/>
        </authorList>
    </citation>
    <scope>NUCLEOTIDE SEQUENCE</scope>
</reference>
<evidence type="ECO:0000256" key="5">
    <source>
        <dbReference type="ARBA" id="ARBA00022840"/>
    </source>
</evidence>
<dbReference type="SUPFAM" id="SSF52540">
    <property type="entry name" value="P-loop containing nucleoside triphosphate hydrolases"/>
    <property type="match status" value="1"/>
</dbReference>
<dbReference type="GO" id="GO:0016776">
    <property type="term" value="F:phosphotransferase activity, phosphate group as acceptor"/>
    <property type="evidence" value="ECO:0007669"/>
    <property type="project" value="InterPro"/>
</dbReference>
<keyword evidence="5" id="KW-0067">ATP-binding</keyword>
<accession>A0A1B1TCL8</accession>
<dbReference type="EMBL" id="KP211866">
    <property type="protein sequence ID" value="ANV80029.1"/>
    <property type="molecule type" value="Genomic_DNA"/>
</dbReference>
<keyword evidence="1" id="KW-0963">Cytoplasm</keyword>
<keyword evidence="4 6" id="KW-0418">Kinase</keyword>
<evidence type="ECO:0000256" key="3">
    <source>
        <dbReference type="ARBA" id="ARBA00022741"/>
    </source>
</evidence>
<name>A0A1B1TCL8_9ARCH</name>
<reference evidence="6" key="1">
    <citation type="submission" date="2014-11" db="EMBL/GenBank/DDBJ databases">
        <authorList>
            <person name="Zhu J."/>
            <person name="Qi W."/>
            <person name="Song R."/>
        </authorList>
    </citation>
    <scope>NUCLEOTIDE SEQUENCE</scope>
</reference>
<dbReference type="AlphaFoldDB" id="A0A1B1TCL8"/>
<evidence type="ECO:0000313" key="6">
    <source>
        <dbReference type="EMBL" id="ANV80029.1"/>
    </source>
</evidence>
<dbReference type="InterPro" id="IPR011892">
    <property type="entry name" value="Cyt_kin_arch"/>
</dbReference>
<dbReference type="GO" id="GO:0005524">
    <property type="term" value="F:ATP binding"/>
    <property type="evidence" value="ECO:0007669"/>
    <property type="project" value="UniProtKB-KW"/>
</dbReference>
<dbReference type="NCBIfam" id="TIGR02173">
    <property type="entry name" value="cyt_kin_arch"/>
    <property type="match status" value="1"/>
</dbReference>
<dbReference type="GO" id="GO:0006139">
    <property type="term" value="P:nucleobase-containing compound metabolic process"/>
    <property type="evidence" value="ECO:0007669"/>
    <property type="project" value="InterPro"/>
</dbReference>
<dbReference type="InterPro" id="IPR027417">
    <property type="entry name" value="P-loop_NTPase"/>
</dbReference>
<keyword evidence="2" id="KW-0808">Transferase</keyword>
<protein>
    <submittedName>
        <fullName evidence="6">Cytidylate kinase, putative (Cmk)</fullName>
    </submittedName>
</protein>
<keyword evidence="3" id="KW-0547">Nucleotide-binding</keyword>
<organism evidence="6">
    <name type="scientific">uncultured Poseidoniia archaeon</name>
    <dbReference type="NCBI Taxonomy" id="1697135"/>
    <lineage>
        <taxon>Archaea</taxon>
        <taxon>Methanobacteriati</taxon>
        <taxon>Thermoplasmatota</taxon>
        <taxon>Candidatus Poseidoniia</taxon>
        <taxon>environmental samples</taxon>
    </lineage>
</organism>
<evidence type="ECO:0000256" key="1">
    <source>
        <dbReference type="ARBA" id="ARBA00022490"/>
    </source>
</evidence>
<dbReference type="Pfam" id="PF13207">
    <property type="entry name" value="AAA_17"/>
    <property type="match status" value="1"/>
</dbReference>
<dbReference type="GO" id="GO:0016301">
    <property type="term" value="F:kinase activity"/>
    <property type="evidence" value="ECO:0007669"/>
    <property type="project" value="UniProtKB-KW"/>
</dbReference>